<evidence type="ECO:0000259" key="4">
    <source>
        <dbReference type="SMART" id="SM00065"/>
    </source>
</evidence>
<dbReference type="SUPFAM" id="SSF55781">
    <property type="entry name" value="GAF domain-like"/>
    <property type="match status" value="2"/>
</dbReference>
<dbReference type="SMART" id="SM00065">
    <property type="entry name" value="GAF"/>
    <property type="match status" value="1"/>
</dbReference>
<protein>
    <submittedName>
        <fullName evidence="6">GAF domain-containing protein</fullName>
    </submittedName>
</protein>
<dbReference type="InterPro" id="IPR003594">
    <property type="entry name" value="HATPase_dom"/>
</dbReference>
<keyword evidence="2" id="KW-0418">Kinase</keyword>
<dbReference type="InterPro" id="IPR029016">
    <property type="entry name" value="GAF-like_dom_sf"/>
</dbReference>
<organism evidence="6 7">
    <name type="scientific">Kineococcus glutinatus</name>
    <dbReference type="NCBI Taxonomy" id="1070872"/>
    <lineage>
        <taxon>Bacteria</taxon>
        <taxon>Bacillati</taxon>
        <taxon>Actinomycetota</taxon>
        <taxon>Actinomycetes</taxon>
        <taxon>Kineosporiales</taxon>
        <taxon>Kineosporiaceae</taxon>
        <taxon>Kineococcus</taxon>
    </lineage>
</organism>
<dbReference type="CDD" id="cd16917">
    <property type="entry name" value="HATPase_UhpB-NarQ-NarX-like"/>
    <property type="match status" value="1"/>
</dbReference>
<dbReference type="Gene3D" id="3.30.450.40">
    <property type="match status" value="1"/>
</dbReference>
<dbReference type="PANTHER" id="PTHR24421">
    <property type="entry name" value="NITRATE/NITRITE SENSOR PROTEIN NARX-RELATED"/>
    <property type="match status" value="1"/>
</dbReference>
<dbReference type="Pfam" id="PF13185">
    <property type="entry name" value="GAF_2"/>
    <property type="match status" value="1"/>
</dbReference>
<dbReference type="InterPro" id="IPR003018">
    <property type="entry name" value="GAF"/>
</dbReference>
<dbReference type="InterPro" id="IPR036890">
    <property type="entry name" value="HATPase_C_sf"/>
</dbReference>
<dbReference type="PANTHER" id="PTHR24421:SF56">
    <property type="entry name" value="OXYGEN SENSOR HISTIDINE KINASE RESPONSE REGULATOR DOST"/>
    <property type="match status" value="1"/>
</dbReference>
<dbReference type="Pfam" id="PF07730">
    <property type="entry name" value="HisKA_3"/>
    <property type="match status" value="1"/>
</dbReference>
<evidence type="ECO:0000256" key="3">
    <source>
        <dbReference type="ARBA" id="ARBA00023012"/>
    </source>
</evidence>
<evidence type="ECO:0000256" key="1">
    <source>
        <dbReference type="ARBA" id="ARBA00022679"/>
    </source>
</evidence>
<feature type="domain" description="Histidine kinase/HSP90-like ATPase" evidence="5">
    <location>
        <begin position="448"/>
        <end position="545"/>
    </location>
</feature>
<dbReference type="Gene3D" id="3.30.565.10">
    <property type="entry name" value="Histidine kinase-like ATPase, C-terminal domain"/>
    <property type="match status" value="1"/>
</dbReference>
<comment type="caution">
    <text evidence="6">The sequence shown here is derived from an EMBL/GenBank/DDBJ whole genome shotgun (WGS) entry which is preliminary data.</text>
</comment>
<evidence type="ECO:0000256" key="2">
    <source>
        <dbReference type="ARBA" id="ARBA00022777"/>
    </source>
</evidence>
<dbReference type="Proteomes" id="UP001501195">
    <property type="component" value="Unassembled WGS sequence"/>
</dbReference>
<keyword evidence="7" id="KW-1185">Reference proteome</keyword>
<gene>
    <name evidence="6" type="ORF">GCM10023225_23930</name>
</gene>
<accession>A0ABP9I033</accession>
<dbReference type="EMBL" id="BAABIL010000370">
    <property type="protein sequence ID" value="GAA4983950.1"/>
    <property type="molecule type" value="Genomic_DNA"/>
</dbReference>
<dbReference type="InterPro" id="IPR050482">
    <property type="entry name" value="Sensor_HK_TwoCompSys"/>
</dbReference>
<name>A0ABP9I033_9ACTN</name>
<sequence>MFPGLGAVGLDDLLGELRERAAAVQRHQDRLNGLLDAVVALTADLELPAVLDRIVRTACDLVGARYGALGVLDSHGELEQFVTAGIPEEQRAAIGPLPRGHGLLGVLIEHPEPLRLADLAGHAGSRGLPAHHPPMRTFLGVPIRLRDSVFGNLYLTEKEGGEEFSADDEAVVVALAAAASVAVVNARLYARSRRRNRWLDAAADTAQAVLAGAGHPQDALDAAARAAREAEDADAAVLLLDDGTGPAVAADAVAAGCPADLLDGLRLPDPGDLADAVVVDAAALGVRARHAALVPARIGERLAAVLVLLWRESVPDGAPDAGTARQFLEQLVLAREVAASQAARARVAVLEDRDRIARDLHDHVIQRLFAVGLSLQAALAADPGSAAAARVDAAVEDIDQAIGDLRRSIFQLRDRPRREASSLDEVLVAAAGALGFAPRSTVRGSLVALPAPLRQDVLAVLREALANVAKHAAASAVDVELTLGPGVRLVVADDGRGLPAAGTGAAHRGGLDNMAARARAHGGSAQVGAGPAGGTRVVWSVPAPADPAGG</sequence>
<reference evidence="7" key="1">
    <citation type="journal article" date="2019" name="Int. J. Syst. Evol. Microbiol.">
        <title>The Global Catalogue of Microorganisms (GCM) 10K type strain sequencing project: providing services to taxonomists for standard genome sequencing and annotation.</title>
        <authorList>
            <consortium name="The Broad Institute Genomics Platform"/>
            <consortium name="The Broad Institute Genome Sequencing Center for Infectious Disease"/>
            <person name="Wu L."/>
            <person name="Ma J."/>
        </authorList>
    </citation>
    <scope>NUCLEOTIDE SEQUENCE [LARGE SCALE GENOMIC DNA]</scope>
    <source>
        <strain evidence="7">JCM 18126</strain>
    </source>
</reference>
<evidence type="ECO:0000313" key="7">
    <source>
        <dbReference type="Proteomes" id="UP001501195"/>
    </source>
</evidence>
<keyword evidence="1" id="KW-0808">Transferase</keyword>
<dbReference type="SUPFAM" id="SSF55874">
    <property type="entry name" value="ATPase domain of HSP90 chaperone/DNA topoisomerase II/histidine kinase"/>
    <property type="match status" value="1"/>
</dbReference>
<dbReference type="InterPro" id="IPR011712">
    <property type="entry name" value="Sig_transdc_His_kin_sub3_dim/P"/>
</dbReference>
<dbReference type="SMART" id="SM00387">
    <property type="entry name" value="HATPase_c"/>
    <property type="match status" value="1"/>
</dbReference>
<proteinExistence type="predicted"/>
<evidence type="ECO:0000313" key="6">
    <source>
        <dbReference type="EMBL" id="GAA4983950.1"/>
    </source>
</evidence>
<keyword evidence="3" id="KW-0902">Two-component regulatory system</keyword>
<evidence type="ECO:0000259" key="5">
    <source>
        <dbReference type="SMART" id="SM00387"/>
    </source>
</evidence>
<dbReference type="Pfam" id="PF02518">
    <property type="entry name" value="HATPase_c"/>
    <property type="match status" value="1"/>
</dbReference>
<dbReference type="Gene3D" id="1.20.5.1930">
    <property type="match status" value="1"/>
</dbReference>
<feature type="domain" description="GAF" evidence="4">
    <location>
        <begin position="46"/>
        <end position="193"/>
    </location>
</feature>